<feature type="domain" description="BZIP" evidence="5">
    <location>
        <begin position="293"/>
        <end position="340"/>
    </location>
</feature>
<sequence>MSEMQLVLQLVPHPGQPFTDCNNQKDTEILVLPTTAGYPLKRNSKERLSSGFEDIMYKFVTIPMANLDHHVYVSFVAAHGSGKFLLRTILDTYTIIEDQVVLSSKLITAPVANVDVDVNASKLLKEKMGNVEVVKYKKGNSAFKRRQLFYRQAVSNQGFTLPHLVNCVSPYLGSSPFLAGRSLPFIECWLVLLFGGEVYCYANSVVSFKENFVLGTFSATMDDAADFPCQFLFSHPEMPDSFDEFLNSATTTCTHTHSCNPPGPSAAMHTHTCLHTHTQVFGSGGEEDDTREDSTKPRRPLGNREAVRKYREKKKAHAAFLEEEVKKLRAANQQLLRRLQGHAALEAEVVRLRSLLHDVRGKIDAEVGALPFQKPCSVGSVACADPALCFNGNSEVGAWEESSRPAAADCCRNDEGTGMSRD</sequence>
<evidence type="ECO:0000256" key="1">
    <source>
        <dbReference type="ARBA" id="ARBA00023015"/>
    </source>
</evidence>
<feature type="region of interest" description="Disordered" evidence="4">
    <location>
        <begin position="279"/>
        <end position="303"/>
    </location>
</feature>
<dbReference type="GO" id="GO:0000981">
    <property type="term" value="F:DNA-binding transcription factor activity, RNA polymerase II-specific"/>
    <property type="evidence" value="ECO:0007669"/>
    <property type="project" value="TreeGrafter"/>
</dbReference>
<organism evidence="6 7">
    <name type="scientific">Paspalum notatum var. saurae</name>
    <dbReference type="NCBI Taxonomy" id="547442"/>
    <lineage>
        <taxon>Eukaryota</taxon>
        <taxon>Viridiplantae</taxon>
        <taxon>Streptophyta</taxon>
        <taxon>Embryophyta</taxon>
        <taxon>Tracheophyta</taxon>
        <taxon>Spermatophyta</taxon>
        <taxon>Magnoliopsida</taxon>
        <taxon>Liliopsida</taxon>
        <taxon>Poales</taxon>
        <taxon>Poaceae</taxon>
        <taxon>PACMAD clade</taxon>
        <taxon>Panicoideae</taxon>
        <taxon>Andropogonodae</taxon>
        <taxon>Paspaleae</taxon>
        <taxon>Paspalinae</taxon>
        <taxon>Paspalum</taxon>
    </lineage>
</organism>
<feature type="compositionally biased region" description="Basic and acidic residues" evidence="4">
    <location>
        <begin position="411"/>
        <end position="422"/>
    </location>
</feature>
<dbReference type="AlphaFoldDB" id="A0AAQ3UWT1"/>
<evidence type="ECO:0000259" key="5">
    <source>
        <dbReference type="PROSITE" id="PS50217"/>
    </source>
</evidence>
<dbReference type="GO" id="GO:0006351">
    <property type="term" value="P:DNA-templated transcription"/>
    <property type="evidence" value="ECO:0007669"/>
    <property type="project" value="InterPro"/>
</dbReference>
<dbReference type="InterPro" id="IPR046347">
    <property type="entry name" value="bZIP_sf"/>
</dbReference>
<dbReference type="PANTHER" id="PTHR23334">
    <property type="entry name" value="CCAAT/ENHANCER BINDING PROTEIN"/>
    <property type="match status" value="1"/>
</dbReference>
<keyword evidence="3" id="KW-0175">Coiled coil</keyword>
<dbReference type="InterPro" id="IPR004827">
    <property type="entry name" value="bZIP"/>
</dbReference>
<dbReference type="PANTHER" id="PTHR23334:SF71">
    <property type="entry name" value="OS11G0139500 PROTEIN"/>
    <property type="match status" value="1"/>
</dbReference>
<evidence type="ECO:0000256" key="2">
    <source>
        <dbReference type="ARBA" id="ARBA00023163"/>
    </source>
</evidence>
<keyword evidence="7" id="KW-1185">Reference proteome</keyword>
<evidence type="ECO:0000313" key="7">
    <source>
        <dbReference type="Proteomes" id="UP001341281"/>
    </source>
</evidence>
<reference evidence="6 7" key="1">
    <citation type="submission" date="2024-02" db="EMBL/GenBank/DDBJ databases">
        <title>High-quality chromosome-scale genome assembly of Pensacola bahiagrass (Paspalum notatum Flugge var. saurae).</title>
        <authorList>
            <person name="Vega J.M."/>
            <person name="Podio M."/>
            <person name="Orjuela J."/>
            <person name="Siena L.A."/>
            <person name="Pessino S.C."/>
            <person name="Combes M.C."/>
            <person name="Mariac C."/>
            <person name="Albertini E."/>
            <person name="Pupilli F."/>
            <person name="Ortiz J.P.A."/>
            <person name="Leblanc O."/>
        </authorList>
    </citation>
    <scope>NUCLEOTIDE SEQUENCE [LARGE SCALE GENOMIC DNA]</scope>
    <source>
        <strain evidence="6">R1</strain>
        <tissue evidence="6">Leaf</tissue>
    </source>
</reference>
<feature type="coiled-coil region" evidence="3">
    <location>
        <begin position="311"/>
        <end position="338"/>
    </location>
</feature>
<dbReference type="EMBL" id="CP144754">
    <property type="protein sequence ID" value="WVZ99064.1"/>
    <property type="molecule type" value="Genomic_DNA"/>
</dbReference>
<dbReference type="Pfam" id="PF07716">
    <property type="entry name" value="bZIP_2"/>
    <property type="match status" value="1"/>
</dbReference>
<name>A0AAQ3UWT1_PASNO</name>
<dbReference type="PROSITE" id="PS50217">
    <property type="entry name" value="BZIP"/>
    <property type="match status" value="1"/>
</dbReference>
<keyword evidence="1" id="KW-0805">Transcription regulation</keyword>
<dbReference type="SMART" id="SM00338">
    <property type="entry name" value="BRLZ"/>
    <property type="match status" value="1"/>
</dbReference>
<evidence type="ECO:0000313" key="6">
    <source>
        <dbReference type="EMBL" id="WVZ99064.1"/>
    </source>
</evidence>
<proteinExistence type="predicted"/>
<protein>
    <recommendedName>
        <fullName evidence="5">BZIP domain-containing protein</fullName>
    </recommendedName>
</protein>
<dbReference type="InterPro" id="IPR031106">
    <property type="entry name" value="C/EBP"/>
</dbReference>
<feature type="region of interest" description="Disordered" evidence="4">
    <location>
        <begin position="402"/>
        <end position="422"/>
    </location>
</feature>
<accession>A0AAQ3UWT1</accession>
<dbReference type="SUPFAM" id="SSF57959">
    <property type="entry name" value="Leucine zipper domain"/>
    <property type="match status" value="1"/>
</dbReference>
<evidence type="ECO:0000256" key="4">
    <source>
        <dbReference type="SAM" id="MobiDB-lite"/>
    </source>
</evidence>
<dbReference type="Proteomes" id="UP001341281">
    <property type="component" value="Chromosome 10"/>
</dbReference>
<dbReference type="GO" id="GO:0000978">
    <property type="term" value="F:RNA polymerase II cis-regulatory region sequence-specific DNA binding"/>
    <property type="evidence" value="ECO:0007669"/>
    <property type="project" value="TreeGrafter"/>
</dbReference>
<gene>
    <name evidence="6" type="ORF">U9M48_044416</name>
</gene>
<evidence type="ECO:0000256" key="3">
    <source>
        <dbReference type="SAM" id="Coils"/>
    </source>
</evidence>
<dbReference type="CDD" id="cd14686">
    <property type="entry name" value="bZIP"/>
    <property type="match status" value="1"/>
</dbReference>
<dbReference type="Gene3D" id="1.20.5.170">
    <property type="match status" value="1"/>
</dbReference>
<keyword evidence="2" id="KW-0804">Transcription</keyword>